<comment type="similarity">
    <text evidence="1">Belongs to the serine-aspartate repeat-containing protein (SDr) family.</text>
</comment>
<dbReference type="KEGG" id="tee:Tel_08135"/>
<dbReference type="STRING" id="1748243.Tel_08135"/>
<keyword evidence="4" id="KW-0812">Transmembrane</keyword>
<dbReference type="EMBL" id="CP013099">
    <property type="protein sequence ID" value="ALP53128.1"/>
    <property type="molecule type" value="Genomic_DNA"/>
</dbReference>
<organism evidence="6 7">
    <name type="scientific">Candidatus Tenderia electrophaga</name>
    <dbReference type="NCBI Taxonomy" id="1748243"/>
    <lineage>
        <taxon>Bacteria</taxon>
        <taxon>Pseudomonadati</taxon>
        <taxon>Pseudomonadota</taxon>
        <taxon>Gammaproteobacteria</taxon>
        <taxon>Candidatus Tenderiales</taxon>
        <taxon>Candidatus Tenderiaceae</taxon>
        <taxon>Candidatus Tenderia</taxon>
    </lineage>
</organism>
<dbReference type="PANTHER" id="PTHR36108:SF13">
    <property type="entry name" value="COLOSSIN-B-RELATED"/>
    <property type="match status" value="1"/>
</dbReference>
<evidence type="ECO:0000256" key="1">
    <source>
        <dbReference type="ARBA" id="ARBA00007257"/>
    </source>
</evidence>
<dbReference type="SUPFAM" id="SSF49478">
    <property type="entry name" value="Cna protein B-type domain"/>
    <property type="match status" value="5"/>
</dbReference>
<dbReference type="Proteomes" id="UP000055136">
    <property type="component" value="Chromosome"/>
</dbReference>
<evidence type="ECO:0000256" key="3">
    <source>
        <dbReference type="ARBA" id="ARBA00022729"/>
    </source>
</evidence>
<evidence type="ECO:0000256" key="5">
    <source>
        <dbReference type="SAM" id="SignalP"/>
    </source>
</evidence>
<dbReference type="PANTHER" id="PTHR36108">
    <property type="entry name" value="COLOSSIN-B-RELATED"/>
    <property type="match status" value="1"/>
</dbReference>
<reference evidence="6" key="1">
    <citation type="submission" date="2015-10" db="EMBL/GenBank/DDBJ databases">
        <title>Description of Candidatus Tenderia electrophaga gen. nov, sp. nov., an Uncultivated Electroautotroph from a Biocathode Enrichment.</title>
        <authorList>
            <person name="Eddie B.J."/>
            <person name="Malanoski A.P."/>
            <person name="Wang Z."/>
            <person name="Hall R.J."/>
            <person name="Oh S.D."/>
            <person name="Heiner C."/>
            <person name="Lin B."/>
            <person name="Strycharz-Glaven S.M."/>
        </authorList>
    </citation>
    <scope>NUCLEOTIDE SEQUENCE [LARGE SCALE GENOMIC DNA]</scope>
    <source>
        <strain evidence="6">NRL1</strain>
    </source>
</reference>
<keyword evidence="2" id="KW-0964">Secreted</keyword>
<evidence type="ECO:0000313" key="7">
    <source>
        <dbReference type="Proteomes" id="UP000055136"/>
    </source>
</evidence>
<protein>
    <submittedName>
        <fullName evidence="6">Uncharacterized protein</fullName>
    </submittedName>
</protein>
<feature type="transmembrane region" description="Helical" evidence="4">
    <location>
        <begin position="1092"/>
        <end position="1110"/>
    </location>
</feature>
<feature type="chain" id="PRO_5006604875" evidence="5">
    <location>
        <begin position="28"/>
        <end position="1122"/>
    </location>
</feature>
<sequence>MSFSARICASFFSFLIILSLFASEALAETSGGISGTVTAADSGEALSDRSVYLYRFDGGFVSWANTDPNGNFQFNDLAAGPYYLRVWGEDYIDEVYSGVECVDQCDVTAGTAVMVTAGEVSTGIDFVLRRGGVISGTVTMADTGNALSDRFVTVYDAHGNQVWSFANTDIDGEFQLVGLPSGSYYVQVHGRDYIDQVYSGVECAKYWCDVTEGKAVAVIAGESVAGIDFTLDRGGSISGVVKALDTGLPLGGHSIKIYAEGEESVVAHEFSAQDDGSYAVMGLPAGDYFVVAEGAGDYIGQYFGGPLCVGWCSRPSGTLVTIVKGQDSAGIDLLLTKGGMIRGVVSSAEGGAPVVNARVSVGDVAGGSVWTNSQGEYQIGGLVTGDYYVQVSTNGHGGMAYGDVPCPSVDCDLSQASTVEVVQGQIVDGINITMAPTGSIAGTLRDQATGLGLGYQLVEAYSWDGRPAGDAWTNERGAYHIDGLLPGAYFVAGPVNSDYIRTIHGGPECLGPWRCMLVLATAVEVLPDQDTTGIDLVSRKGGEISGVVTDADSGTPLSNVYIEAYGGAYSGNAYTDGQGGYRISGLPPGTYTILAHDGRTHSRQAYGDYPCDGCNIELLDDTGISVTTGQSISGIDFALNAKQVPDTGISGRVIAGDTGRPLKGIHIGIRDPDGMGVASAVTDGEGRYRAALPPGDYYVEVHPKEYVAEHYDGAPCPNHFCDTVDGTLVTVAAGQLVTNIDFSLTKGGMISGTVTAIDGKYLGKSVYVKVVDLDGWYVASSSIDAMGSYRIVGLPAGNYFVSAIYFSSAPVPPLYTGKVYKGEDCVPGCFNVVKGTPVRVAEGASVAGIDFTLHRAGAISGTVRAADTGATVAHARVEVYDGDSELLLSGVANAQGEYRLGGLPTGRYYVKVVPVVKRQNGHVYSAPLPEAVDYMATLFGDLPCVNLCDVTRGVAVSVTMGETTSNVDVALSRGDGIAGKVITGETGVGVPYVLLSVFDSAGTWVGFQAWTDANGDYRVRGLSPGRYYLLALGADKEDNQLFDRLPCSSEECVITDGTAVEVVRGRDTTGIDFVLGGVVEEQPIDAVPADSGGGLIGWQLLVLMLCWMLYARAACLRRDRAW</sequence>
<dbReference type="AlphaFoldDB" id="A0A0S2TDA5"/>
<name>A0A0S2TDA5_9GAMM</name>
<keyword evidence="3 5" id="KW-0732">Signal</keyword>
<dbReference type="Gene3D" id="2.60.40.1120">
    <property type="entry name" value="Carboxypeptidase-like, regulatory domain"/>
    <property type="match status" value="6"/>
</dbReference>
<keyword evidence="7" id="KW-1185">Reference proteome</keyword>
<gene>
    <name evidence="6" type="ORF">Tel_08135</name>
</gene>
<evidence type="ECO:0000313" key="6">
    <source>
        <dbReference type="EMBL" id="ALP53128.1"/>
    </source>
</evidence>
<dbReference type="Pfam" id="PF13620">
    <property type="entry name" value="CarboxypepD_reg"/>
    <property type="match status" value="6"/>
</dbReference>
<evidence type="ECO:0000256" key="4">
    <source>
        <dbReference type="SAM" id="Phobius"/>
    </source>
</evidence>
<evidence type="ECO:0000256" key="2">
    <source>
        <dbReference type="ARBA" id="ARBA00022525"/>
    </source>
</evidence>
<dbReference type="SUPFAM" id="SSF49464">
    <property type="entry name" value="Carboxypeptidase regulatory domain-like"/>
    <property type="match status" value="3"/>
</dbReference>
<proteinExistence type="inferred from homology"/>
<dbReference type="InterPro" id="IPR008969">
    <property type="entry name" value="CarboxyPept-like_regulatory"/>
</dbReference>
<feature type="signal peptide" evidence="5">
    <location>
        <begin position="1"/>
        <end position="27"/>
    </location>
</feature>
<accession>A0A0S2TDA5</accession>
<keyword evidence="4" id="KW-0472">Membrane</keyword>
<keyword evidence="4" id="KW-1133">Transmembrane helix</keyword>